<keyword evidence="4" id="KW-1185">Reference proteome</keyword>
<feature type="region of interest" description="Disordered" evidence="1">
    <location>
        <begin position="34"/>
        <end position="180"/>
    </location>
</feature>
<feature type="chain" id="PRO_5043138770" evidence="2">
    <location>
        <begin position="29"/>
        <end position="180"/>
    </location>
</feature>
<reference evidence="3 4" key="2">
    <citation type="submission" date="2018-11" db="EMBL/GenBank/DDBJ databases">
        <authorList>
            <consortium name="Pathogen Informatics"/>
        </authorList>
    </citation>
    <scope>NUCLEOTIDE SEQUENCE [LARGE SCALE GENOMIC DNA]</scope>
</reference>
<keyword evidence="2" id="KW-0732">Signal</keyword>
<gene>
    <name evidence="3" type="ORF">GPUH_LOCUS9261</name>
</gene>
<organism evidence="5">
    <name type="scientific">Gongylonema pulchrum</name>
    <dbReference type="NCBI Taxonomy" id="637853"/>
    <lineage>
        <taxon>Eukaryota</taxon>
        <taxon>Metazoa</taxon>
        <taxon>Ecdysozoa</taxon>
        <taxon>Nematoda</taxon>
        <taxon>Chromadorea</taxon>
        <taxon>Rhabditida</taxon>
        <taxon>Spirurina</taxon>
        <taxon>Spiruromorpha</taxon>
        <taxon>Spiruroidea</taxon>
        <taxon>Gongylonematidae</taxon>
        <taxon>Gongylonema</taxon>
    </lineage>
</organism>
<evidence type="ECO:0000313" key="5">
    <source>
        <dbReference type="WBParaSite" id="GPUH_0000927501-mRNA-1"/>
    </source>
</evidence>
<name>A0A183DKM3_9BILA</name>
<accession>A0A183DKM3</accession>
<sequence>MFASLLVTGELSLVLLAGLNILLKPSEPILGDTKEMEQATRRGHPNALKRAQRSRPAGHAQWSVSDAEDRPEKDLYEQYTSLPREVSISSKEKQQRRKSVGSSLFSKISQKFGGSRSRDASPEKVSSIDAAVTTSEKQQRTKIRNCNKQDNYTAVRKLPPPYRPPADACEMRQPPDYCSR</sequence>
<feature type="compositionally biased region" description="Polar residues" evidence="1">
    <location>
        <begin position="100"/>
        <end position="109"/>
    </location>
</feature>
<reference evidence="5" key="1">
    <citation type="submission" date="2016-06" db="UniProtKB">
        <authorList>
            <consortium name="WormBaseParasite"/>
        </authorList>
    </citation>
    <scope>IDENTIFICATION</scope>
</reference>
<feature type="signal peptide" evidence="2">
    <location>
        <begin position="1"/>
        <end position="28"/>
    </location>
</feature>
<evidence type="ECO:0000256" key="2">
    <source>
        <dbReference type="SAM" id="SignalP"/>
    </source>
</evidence>
<proteinExistence type="predicted"/>
<evidence type="ECO:0000313" key="3">
    <source>
        <dbReference type="EMBL" id="VDK70054.1"/>
    </source>
</evidence>
<feature type="compositionally biased region" description="Basic and acidic residues" evidence="1">
    <location>
        <begin position="67"/>
        <end position="76"/>
    </location>
</feature>
<evidence type="ECO:0000256" key="1">
    <source>
        <dbReference type="SAM" id="MobiDB-lite"/>
    </source>
</evidence>
<dbReference type="WBParaSite" id="GPUH_0000927501-mRNA-1">
    <property type="protein sequence ID" value="GPUH_0000927501-mRNA-1"/>
    <property type="gene ID" value="GPUH_0000927501"/>
</dbReference>
<evidence type="ECO:0000313" key="4">
    <source>
        <dbReference type="Proteomes" id="UP000271098"/>
    </source>
</evidence>
<dbReference type="Proteomes" id="UP000271098">
    <property type="component" value="Unassembled WGS sequence"/>
</dbReference>
<dbReference type="OrthoDB" id="6264899at2759"/>
<dbReference type="AlphaFoldDB" id="A0A183DKM3"/>
<protein>
    <submittedName>
        <fullName evidence="3 5">Uncharacterized protein</fullName>
    </submittedName>
</protein>
<dbReference type="EMBL" id="UYRT01029586">
    <property type="protein sequence ID" value="VDK70054.1"/>
    <property type="molecule type" value="Genomic_DNA"/>
</dbReference>